<comment type="subcellular location">
    <subcellularLocation>
        <location evidence="1">Cell outer membrane</location>
    </subcellularLocation>
</comment>
<dbReference type="AlphaFoldDB" id="A0A3Q9IL99"/>
<dbReference type="InterPro" id="IPR012944">
    <property type="entry name" value="SusD_RagB_dom"/>
</dbReference>
<protein>
    <submittedName>
        <fullName evidence="8">RagB/SusD family nutrient uptake outer membrane protein</fullName>
    </submittedName>
</protein>
<comment type="similarity">
    <text evidence="2">Belongs to the SusD family.</text>
</comment>
<dbReference type="Pfam" id="PF14322">
    <property type="entry name" value="SusD-like_3"/>
    <property type="match status" value="1"/>
</dbReference>
<keyword evidence="9" id="KW-1185">Reference proteome</keyword>
<evidence type="ECO:0000256" key="4">
    <source>
        <dbReference type="ARBA" id="ARBA00023136"/>
    </source>
</evidence>
<evidence type="ECO:0000256" key="5">
    <source>
        <dbReference type="ARBA" id="ARBA00023237"/>
    </source>
</evidence>
<evidence type="ECO:0000313" key="9">
    <source>
        <dbReference type="Proteomes" id="UP000270673"/>
    </source>
</evidence>
<evidence type="ECO:0000259" key="7">
    <source>
        <dbReference type="Pfam" id="PF14322"/>
    </source>
</evidence>
<feature type="domain" description="SusD-like N-terminal" evidence="7">
    <location>
        <begin position="21"/>
        <end position="204"/>
    </location>
</feature>
<evidence type="ECO:0000313" key="8">
    <source>
        <dbReference type="EMBL" id="AZS28439.1"/>
    </source>
</evidence>
<dbReference type="SUPFAM" id="SSF48452">
    <property type="entry name" value="TPR-like"/>
    <property type="match status" value="1"/>
</dbReference>
<dbReference type="Pfam" id="PF07980">
    <property type="entry name" value="SusD_RagB"/>
    <property type="match status" value="1"/>
</dbReference>
<evidence type="ECO:0000256" key="3">
    <source>
        <dbReference type="ARBA" id="ARBA00022729"/>
    </source>
</evidence>
<keyword evidence="3" id="KW-0732">Signal</keyword>
<organism evidence="8 9">
    <name type="scientific">Butyricimonas faecalis</name>
    <dbReference type="NCBI Taxonomy" id="2093856"/>
    <lineage>
        <taxon>Bacteria</taxon>
        <taxon>Pseudomonadati</taxon>
        <taxon>Bacteroidota</taxon>
        <taxon>Bacteroidia</taxon>
        <taxon>Bacteroidales</taxon>
        <taxon>Odoribacteraceae</taxon>
        <taxon>Butyricimonas</taxon>
    </lineage>
</organism>
<dbReference type="GO" id="GO:0009279">
    <property type="term" value="C:cell outer membrane"/>
    <property type="evidence" value="ECO:0007669"/>
    <property type="project" value="UniProtKB-SubCell"/>
</dbReference>
<gene>
    <name evidence="8" type="ORF">D8S85_01975</name>
</gene>
<reference evidence="8 9" key="1">
    <citation type="submission" date="2018-10" db="EMBL/GenBank/DDBJ databases">
        <title>Butyricimonas faecalis sp. nov., isolated from human faeces and emended description of the genus Butyricimonas.</title>
        <authorList>
            <person name="Le Roy T."/>
            <person name="Van der Smissen P."/>
            <person name="Paquot A."/>
            <person name="Delzenne N."/>
            <person name="Muccioli G."/>
            <person name="Collet J.-F."/>
            <person name="Cani P.D."/>
        </authorList>
    </citation>
    <scope>NUCLEOTIDE SEQUENCE [LARGE SCALE GENOMIC DNA]</scope>
    <source>
        <strain evidence="8 9">H184</strain>
    </source>
</reference>
<feature type="domain" description="RagB/SusD" evidence="6">
    <location>
        <begin position="343"/>
        <end position="451"/>
    </location>
</feature>
<dbReference type="RefSeq" id="WP_106624561.1">
    <property type="nucleotide sequence ID" value="NZ_CP032819.1"/>
</dbReference>
<dbReference type="EMBL" id="CP032819">
    <property type="protein sequence ID" value="AZS28439.1"/>
    <property type="molecule type" value="Genomic_DNA"/>
</dbReference>
<dbReference type="Gene3D" id="1.25.40.390">
    <property type="match status" value="1"/>
</dbReference>
<evidence type="ECO:0000256" key="1">
    <source>
        <dbReference type="ARBA" id="ARBA00004442"/>
    </source>
</evidence>
<keyword evidence="5" id="KW-0998">Cell outer membrane</keyword>
<dbReference type="InterPro" id="IPR033985">
    <property type="entry name" value="SusD-like_N"/>
</dbReference>
<proteinExistence type="inferred from homology"/>
<dbReference type="KEGG" id="buy:D8S85_01975"/>
<dbReference type="InterPro" id="IPR011990">
    <property type="entry name" value="TPR-like_helical_dom_sf"/>
</dbReference>
<name>A0A3Q9IL99_9BACT</name>
<dbReference type="Proteomes" id="UP000270673">
    <property type="component" value="Chromosome"/>
</dbReference>
<evidence type="ECO:0000259" key="6">
    <source>
        <dbReference type="Pfam" id="PF07980"/>
    </source>
</evidence>
<sequence length="484" mass="56256">MREMKYIILLGFILLGGACNEWLDVEPLGQVDAEKMFEDEKGCLQTLTGAYMLLASTEAYGEELTVGFVDEIVRYWNKASKAYDFDYQDATLVGRFDGTWGKMYEAIANLNLLLQNLKDSDKEKFENYNLIRGEALGLRAYIHLDLLRLFGPVLKEGLNQKSIPYREEFSNQLVTFMTAEEVLGKIEKDLLEAYVLLANDPIKEYGRKAGKNLDNKDLAFQYRGVRMNYYAVCGTLARCYQLKGNYSDALKYAKEIIDATTIFQLLKRDDIMDSKGANLMFERELIWSLYDEKLETKLGAKIYTYFKYTIDLPTRGFVYEDSGYGSVEDYRRVYWWQEAKISTSFWFLAKYARSYESNTSGTSISRKDITIWDKLLPMIRLSEMYYIAAEANLEIDTPEAYRLLNEVRVSRNLTPIPENLQNDKAALKEQIMYECIKEYWGEGKLFYEYKRLYRDIITREGNIRASRALFELPIPDSELEHGGN</sequence>
<keyword evidence="4" id="KW-0472">Membrane</keyword>
<dbReference type="PROSITE" id="PS51257">
    <property type="entry name" value="PROKAR_LIPOPROTEIN"/>
    <property type="match status" value="1"/>
</dbReference>
<evidence type="ECO:0000256" key="2">
    <source>
        <dbReference type="ARBA" id="ARBA00006275"/>
    </source>
</evidence>
<accession>A0A3Q9IL99</accession>
<dbReference type="OrthoDB" id="727588at2"/>